<name>A0A4U6WRL0_SETVI</name>
<evidence type="ECO:0000256" key="1">
    <source>
        <dbReference type="SAM" id="Phobius"/>
    </source>
</evidence>
<feature type="transmembrane region" description="Helical" evidence="1">
    <location>
        <begin position="12"/>
        <end position="34"/>
    </location>
</feature>
<dbReference type="Proteomes" id="UP000298652">
    <property type="component" value="Chromosome 1"/>
</dbReference>
<keyword evidence="1" id="KW-0812">Transmembrane</keyword>
<sequence>MWFVSWGHCTSHLFSPGSSSICPFLYIMSCCIWGDRSPRSRWFFR</sequence>
<keyword evidence="3" id="KW-1185">Reference proteome</keyword>
<organism evidence="2 3">
    <name type="scientific">Setaria viridis</name>
    <name type="common">Green bristlegrass</name>
    <name type="synonym">Setaria italica subsp. viridis</name>
    <dbReference type="NCBI Taxonomy" id="4556"/>
    <lineage>
        <taxon>Eukaryota</taxon>
        <taxon>Viridiplantae</taxon>
        <taxon>Streptophyta</taxon>
        <taxon>Embryophyta</taxon>
        <taxon>Tracheophyta</taxon>
        <taxon>Spermatophyta</taxon>
        <taxon>Magnoliopsida</taxon>
        <taxon>Liliopsida</taxon>
        <taxon>Poales</taxon>
        <taxon>Poaceae</taxon>
        <taxon>PACMAD clade</taxon>
        <taxon>Panicoideae</taxon>
        <taxon>Panicodae</taxon>
        <taxon>Paniceae</taxon>
        <taxon>Cenchrinae</taxon>
        <taxon>Setaria</taxon>
    </lineage>
</organism>
<dbReference type="EMBL" id="CM016552">
    <property type="protein sequence ID" value="TKW41697.1"/>
    <property type="molecule type" value="Genomic_DNA"/>
</dbReference>
<gene>
    <name evidence="2" type="ORF">SEVIR_1G334266v2</name>
</gene>
<reference evidence="2" key="1">
    <citation type="submission" date="2019-03" db="EMBL/GenBank/DDBJ databases">
        <title>WGS assembly of Setaria viridis.</title>
        <authorList>
            <person name="Huang P."/>
            <person name="Jenkins J."/>
            <person name="Grimwood J."/>
            <person name="Barry K."/>
            <person name="Healey A."/>
            <person name="Mamidi S."/>
            <person name="Sreedasyam A."/>
            <person name="Shu S."/>
            <person name="Feldman M."/>
            <person name="Wu J."/>
            <person name="Yu Y."/>
            <person name="Chen C."/>
            <person name="Johnson J."/>
            <person name="Rokhsar D."/>
            <person name="Baxter I."/>
            <person name="Schmutz J."/>
            <person name="Brutnell T."/>
            <person name="Kellogg E."/>
        </authorList>
    </citation>
    <scope>NUCLEOTIDE SEQUENCE [LARGE SCALE GENOMIC DNA]</scope>
</reference>
<keyword evidence="1" id="KW-0472">Membrane</keyword>
<dbReference type="AlphaFoldDB" id="A0A4U6WRL0"/>
<evidence type="ECO:0000313" key="2">
    <source>
        <dbReference type="EMBL" id="TKW41697.1"/>
    </source>
</evidence>
<evidence type="ECO:0000313" key="3">
    <source>
        <dbReference type="Proteomes" id="UP000298652"/>
    </source>
</evidence>
<protein>
    <submittedName>
        <fullName evidence="2">Uncharacterized protein</fullName>
    </submittedName>
</protein>
<dbReference type="Gramene" id="TKW41697">
    <property type="protein sequence ID" value="TKW41697"/>
    <property type="gene ID" value="SEVIR_1G334266v2"/>
</dbReference>
<proteinExistence type="predicted"/>
<accession>A0A4U6WRL0</accession>
<keyword evidence="1" id="KW-1133">Transmembrane helix</keyword>